<evidence type="ECO:0000313" key="1">
    <source>
        <dbReference type="EMBL" id="CAG8730055.1"/>
    </source>
</evidence>
<comment type="caution">
    <text evidence="1">The sequence shown here is derived from an EMBL/GenBank/DDBJ whole genome shotgun (WGS) entry which is preliminary data.</text>
</comment>
<feature type="non-terminal residue" evidence="1">
    <location>
        <position position="1"/>
    </location>
</feature>
<protein>
    <submittedName>
        <fullName evidence="1">1928_t:CDS:1</fullName>
    </submittedName>
</protein>
<dbReference type="Proteomes" id="UP000789525">
    <property type="component" value="Unassembled WGS sequence"/>
</dbReference>
<keyword evidence="2" id="KW-1185">Reference proteome</keyword>
<evidence type="ECO:0000313" key="2">
    <source>
        <dbReference type="Proteomes" id="UP000789525"/>
    </source>
</evidence>
<accession>A0ACA9Q048</accession>
<name>A0ACA9Q048_9GLOM</name>
<sequence length="129" mass="14621">RRTHSIRMMCSDFWEGYGVDELTDETEETEEASVDTERDEEIEENIEDDIEEDMEKDGLQCVSYIGAFTRAPPSRSSSEGIEMGVRRRFESGGGSFIPESAISLSFSELRQESTGTAALHQDLFTNRHE</sequence>
<dbReference type="EMBL" id="CAJVPT010042438">
    <property type="protein sequence ID" value="CAG8730055.1"/>
    <property type="molecule type" value="Genomic_DNA"/>
</dbReference>
<reference evidence="1" key="1">
    <citation type="submission" date="2021-06" db="EMBL/GenBank/DDBJ databases">
        <authorList>
            <person name="Kallberg Y."/>
            <person name="Tangrot J."/>
            <person name="Rosling A."/>
        </authorList>
    </citation>
    <scope>NUCLEOTIDE SEQUENCE</scope>
    <source>
        <strain evidence="1">CL356</strain>
    </source>
</reference>
<proteinExistence type="predicted"/>
<organism evidence="1 2">
    <name type="scientific">Acaulospora colombiana</name>
    <dbReference type="NCBI Taxonomy" id="27376"/>
    <lineage>
        <taxon>Eukaryota</taxon>
        <taxon>Fungi</taxon>
        <taxon>Fungi incertae sedis</taxon>
        <taxon>Mucoromycota</taxon>
        <taxon>Glomeromycotina</taxon>
        <taxon>Glomeromycetes</taxon>
        <taxon>Diversisporales</taxon>
        <taxon>Acaulosporaceae</taxon>
        <taxon>Acaulospora</taxon>
    </lineage>
</organism>
<gene>
    <name evidence="1" type="ORF">ACOLOM_LOCUS11581</name>
</gene>